<keyword evidence="4" id="KW-1185">Reference proteome</keyword>
<evidence type="ECO:0000313" key="4">
    <source>
        <dbReference type="Proteomes" id="UP000195729"/>
    </source>
</evidence>
<sequence length="323" mass="36871">MTEKNLRTAVNSIINSFFNSWSDGQWETLFPSLADDTVLMSGQHGEAHGGAEWKQLLAEDTDLFNWMRTSNHATVIGNNNIAVSSAYVMGLLQRGRQQFLFGGSVIFQFRFNASGEILLHEVRIQANWSKGDPSLAKHWLYIPTDNGWQLGDPSPVIVSELNSPWSVVRDEQQQSELAGAVAQLYSKYSWAIDQNDISLLSDSYSKDAEGGFSPMGRLKGRQSIIGQQKNFRRHWPWMQHFADVLKIEPEADQKTARMIVGRIIPDQPYDEKGHKVYGAHYQLQVQLENDNQWRISWFDYRPGWFNEKNIPAFDIGVTEAEFL</sequence>
<dbReference type="Proteomes" id="UP000195729">
    <property type="component" value="Chromosome"/>
</dbReference>
<dbReference type="OrthoDB" id="2860904at2"/>
<evidence type="ECO:0000313" key="2">
    <source>
        <dbReference type="EMBL" id="ARU95352.1"/>
    </source>
</evidence>
<evidence type="ECO:0000313" key="3">
    <source>
        <dbReference type="EMBL" id="ARU99393.1"/>
    </source>
</evidence>
<feature type="domain" description="SnoaL-like" evidence="1">
    <location>
        <begin position="176"/>
        <end position="296"/>
    </location>
</feature>
<dbReference type="InterPro" id="IPR032710">
    <property type="entry name" value="NTF2-like_dom_sf"/>
</dbReference>
<protein>
    <recommendedName>
        <fullName evidence="1">SnoaL-like domain-containing protein</fullName>
    </recommendedName>
</protein>
<dbReference type="InterPro" id="IPR037401">
    <property type="entry name" value="SnoaL-like"/>
</dbReference>
<name>A0A1Y0LMZ3_TATCI</name>
<dbReference type="EMBL" id="CP015581">
    <property type="protein sequence ID" value="ARU99393.1"/>
    <property type="molecule type" value="Genomic_DNA"/>
</dbReference>
<dbReference type="EMBL" id="CP015579">
    <property type="protein sequence ID" value="ARU95352.1"/>
    <property type="molecule type" value="Genomic_DNA"/>
</dbReference>
<dbReference type="Proteomes" id="UP000195814">
    <property type="component" value="Chromosome"/>
</dbReference>
<dbReference type="Gene3D" id="3.10.450.50">
    <property type="match status" value="2"/>
</dbReference>
<dbReference type="SUPFAM" id="SSF54427">
    <property type="entry name" value="NTF2-like"/>
    <property type="match status" value="2"/>
</dbReference>
<gene>
    <name evidence="2" type="ORF">A7K98_17370</name>
    <name evidence="3" type="ORF">A7K99_17355</name>
</gene>
<evidence type="ECO:0000313" key="5">
    <source>
        <dbReference type="Proteomes" id="UP000195814"/>
    </source>
</evidence>
<reference evidence="4 5" key="1">
    <citation type="submission" date="2016-05" db="EMBL/GenBank/DDBJ databases">
        <title>Complete genome sequence of two 2,5-diketo-D-glunonic acid producing strain Tatumella citrea.</title>
        <authorList>
            <person name="Duan C."/>
            <person name="Yang J."/>
            <person name="Yang S."/>
        </authorList>
    </citation>
    <scope>NUCLEOTIDE SEQUENCE [LARGE SCALE GENOMIC DNA]</scope>
    <source>
        <strain evidence="3 4">ATCC 39140</strain>
        <strain evidence="2 5">DSM 13699</strain>
    </source>
</reference>
<dbReference type="Pfam" id="PF13577">
    <property type="entry name" value="SnoaL_4"/>
    <property type="match status" value="1"/>
</dbReference>
<proteinExistence type="predicted"/>
<accession>A0A1Y0LMZ3</accession>
<evidence type="ECO:0000259" key="1">
    <source>
        <dbReference type="Pfam" id="PF13577"/>
    </source>
</evidence>
<dbReference type="RefSeq" id="WP_087489708.1">
    <property type="nucleotide sequence ID" value="NZ_CP015579.1"/>
</dbReference>
<dbReference type="AlphaFoldDB" id="A0A1Y0LMZ3"/>
<organism evidence="2 5">
    <name type="scientific">Tatumella citrea</name>
    <name type="common">Pantoea citrea</name>
    <dbReference type="NCBI Taxonomy" id="53336"/>
    <lineage>
        <taxon>Bacteria</taxon>
        <taxon>Pseudomonadati</taxon>
        <taxon>Pseudomonadota</taxon>
        <taxon>Gammaproteobacteria</taxon>
        <taxon>Enterobacterales</taxon>
        <taxon>Erwiniaceae</taxon>
        <taxon>Tatumella</taxon>
    </lineage>
</organism>
<dbReference type="KEGG" id="tci:A7K98_17370"/>